<feature type="domain" description="Secretin/TonB short N-terminal" evidence="8">
    <location>
        <begin position="69"/>
        <end position="120"/>
    </location>
</feature>
<evidence type="ECO:0000256" key="5">
    <source>
        <dbReference type="ARBA" id="ARBA00023136"/>
    </source>
</evidence>
<name>A0ABT3KDJ8_9GAMM</name>
<keyword evidence="6 7" id="KW-0998">Cell outer membrane</keyword>
<comment type="caution">
    <text evidence="9">The sequence shown here is derived from an EMBL/GenBank/DDBJ whole genome shotgun (WGS) entry which is preliminary data.</text>
</comment>
<evidence type="ECO:0000256" key="4">
    <source>
        <dbReference type="ARBA" id="ARBA00022692"/>
    </source>
</evidence>
<dbReference type="SUPFAM" id="SSF56935">
    <property type="entry name" value="Porins"/>
    <property type="match status" value="1"/>
</dbReference>
<evidence type="ECO:0000259" key="8">
    <source>
        <dbReference type="SMART" id="SM00965"/>
    </source>
</evidence>
<dbReference type="EMBL" id="JAPEUL010000006">
    <property type="protein sequence ID" value="MCW4628617.1"/>
    <property type="molecule type" value="Genomic_DNA"/>
</dbReference>
<dbReference type="Proteomes" id="UP001431181">
    <property type="component" value="Unassembled WGS sequence"/>
</dbReference>
<dbReference type="RefSeq" id="WP_265217846.1">
    <property type="nucleotide sequence ID" value="NZ_JAPEUL010000006.1"/>
</dbReference>
<dbReference type="PROSITE" id="PS52016">
    <property type="entry name" value="TONB_DEPENDENT_REC_3"/>
    <property type="match status" value="1"/>
</dbReference>
<gene>
    <name evidence="9" type="ORF">ONZ52_06325</name>
</gene>
<comment type="similarity">
    <text evidence="7">Belongs to the TonB-dependent receptor family.</text>
</comment>
<dbReference type="InterPro" id="IPR037066">
    <property type="entry name" value="Plug_dom_sf"/>
</dbReference>
<evidence type="ECO:0000256" key="7">
    <source>
        <dbReference type="PROSITE-ProRule" id="PRU01360"/>
    </source>
</evidence>
<keyword evidence="4 7" id="KW-0812">Transmembrane</keyword>
<proteinExistence type="inferred from homology"/>
<sequence>MSSRPAIPSFKRRATPRLLALQIALVSSFSILPASIVYAESVSADMRYYKIGAGSLSKAVNAFAATSGLFLGGSAQLLSGKQTVGFEGEYSTEQALELLLVGTGLSYQRGDGNSVVLVDENSVTQTEDGVSLSPLMVREMKNQKEVGVQVIGSEDIEAMPTEGGNLTDLLRTNTAVNYSRSSSSSASSASLRPDEISIHGQDYYQNAFMIDGVDTSSDFDPGSSGSGDTYTNPINPASLSTLSGGSPQSYYVDADALGEVKVYDSNVPVEYGGFTGGVVDAKLKKYAGEDELFIKYGLTQDSWEKFHVDESLVEDYAESGVSDGSYTPDYKKQNYSITALKSLTDNIGSSVTFSRRTSKFKQNYIDLSTREERDVYYDDTVDNIMGRIDAKVSDRLDLGANFKYSNRYYTGITSTSYTAPFERSHEAYGASTEANYHFDSSLLTITGGFDRSIDALDSESSVYTYDPRTKAYSGGYGDITQQQDRYTLGSKWVHDAFSIGSTRHLVTFGTELKYTNSFYSVDGDITNNIYRCNPTNCRGDASRDYLWRVTETKAGKFEKDYENYALYLQDEVAVGDWTTTIGVRADKETLLGNTNVAPRAKVEWDVFGDDNTRLVAGASRYYGRNFLKYDINQTLASWKTRTTYSTNGSVNQVLEYDDTSLKDFDLKTPYSDELMLGWMQRMGPFDAALKLVNRESRDGVHRDRDESGKYFYDNTGRSSTNDVSLEFEQHDPFNLLGTQTKLAFSIGWQESTSNSQGSDAYDETTEEDPVYYDGQVTAFENLPAWDYAIPFTIKLSSATHIPTWHIMWSNFVNVKSGGTVAQDSGEDYTDANGVKYAIYEDKDFDDLITVDTQIQWTPPLFAKSEGYVQLKVTNLFDDVVSTTTSTSSTATQSYTSGRKISMEVGMRF</sequence>
<protein>
    <submittedName>
        <fullName evidence="9">TonB-dependent receptor</fullName>
    </submittedName>
</protein>
<dbReference type="Gene3D" id="3.55.50.30">
    <property type="match status" value="1"/>
</dbReference>
<dbReference type="Gene3D" id="2.170.130.10">
    <property type="entry name" value="TonB-dependent receptor, plug domain"/>
    <property type="match status" value="1"/>
</dbReference>
<comment type="subcellular location">
    <subcellularLocation>
        <location evidence="1 7">Cell outer membrane</location>
        <topology evidence="1 7">Multi-pass membrane protein</topology>
    </subcellularLocation>
</comment>
<dbReference type="InterPro" id="IPR039426">
    <property type="entry name" value="TonB-dep_rcpt-like"/>
</dbReference>
<keyword evidence="9" id="KW-0675">Receptor</keyword>
<evidence type="ECO:0000256" key="2">
    <source>
        <dbReference type="ARBA" id="ARBA00022448"/>
    </source>
</evidence>
<dbReference type="SMART" id="SM00965">
    <property type="entry name" value="STN"/>
    <property type="match status" value="1"/>
</dbReference>
<reference evidence="9" key="1">
    <citation type="submission" date="2022-11" db="EMBL/GenBank/DDBJ databases">
        <title>Marinomonas sp. nov., isolated from marine algae.</title>
        <authorList>
            <person name="Choi D.G."/>
            <person name="Kim J.M."/>
            <person name="Lee J.K."/>
            <person name="Baek J.H."/>
            <person name="Jeon C.O."/>
        </authorList>
    </citation>
    <scope>NUCLEOTIDE SEQUENCE</scope>
    <source>
        <strain evidence="9">KJ51-3</strain>
    </source>
</reference>
<keyword evidence="10" id="KW-1185">Reference proteome</keyword>
<evidence type="ECO:0000313" key="10">
    <source>
        <dbReference type="Proteomes" id="UP001431181"/>
    </source>
</evidence>
<organism evidence="9 10">
    <name type="scientific">Marinomonas rhodophyticola</name>
    <dbReference type="NCBI Taxonomy" id="2992803"/>
    <lineage>
        <taxon>Bacteria</taxon>
        <taxon>Pseudomonadati</taxon>
        <taxon>Pseudomonadota</taxon>
        <taxon>Gammaproteobacteria</taxon>
        <taxon>Oceanospirillales</taxon>
        <taxon>Oceanospirillaceae</taxon>
        <taxon>Marinomonas</taxon>
    </lineage>
</organism>
<evidence type="ECO:0000313" key="9">
    <source>
        <dbReference type="EMBL" id="MCW4628617.1"/>
    </source>
</evidence>
<evidence type="ECO:0000256" key="3">
    <source>
        <dbReference type="ARBA" id="ARBA00022452"/>
    </source>
</evidence>
<keyword evidence="5 7" id="KW-0472">Membrane</keyword>
<evidence type="ECO:0000256" key="6">
    <source>
        <dbReference type="ARBA" id="ARBA00023237"/>
    </source>
</evidence>
<accession>A0ABT3KDJ8</accession>
<keyword evidence="3 7" id="KW-1134">Transmembrane beta strand</keyword>
<dbReference type="InterPro" id="IPR036942">
    <property type="entry name" value="Beta-barrel_TonB_sf"/>
</dbReference>
<dbReference type="Pfam" id="PF07660">
    <property type="entry name" value="STN"/>
    <property type="match status" value="1"/>
</dbReference>
<keyword evidence="2 7" id="KW-0813">Transport</keyword>
<dbReference type="Gene3D" id="2.40.170.20">
    <property type="entry name" value="TonB-dependent receptor, beta-barrel domain"/>
    <property type="match status" value="1"/>
</dbReference>
<evidence type="ECO:0000256" key="1">
    <source>
        <dbReference type="ARBA" id="ARBA00004571"/>
    </source>
</evidence>
<dbReference type="InterPro" id="IPR011662">
    <property type="entry name" value="Secretin/TonB_short_N"/>
</dbReference>
<dbReference type="InterPro" id="IPR012910">
    <property type="entry name" value="Plug_dom"/>
</dbReference>
<dbReference type="Pfam" id="PF07715">
    <property type="entry name" value="Plug"/>
    <property type="match status" value="1"/>
</dbReference>